<keyword evidence="1" id="KW-0472">Membrane</keyword>
<keyword evidence="1" id="KW-1133">Transmembrane helix</keyword>
<evidence type="ECO:0000313" key="2">
    <source>
        <dbReference type="EMBL" id="MBE3002311.1"/>
    </source>
</evidence>
<dbReference type="RefSeq" id="WP_193124895.1">
    <property type="nucleotide sequence ID" value="NZ_JADBGI010000040.1"/>
</dbReference>
<feature type="transmembrane region" description="Helical" evidence="1">
    <location>
        <begin position="159"/>
        <end position="181"/>
    </location>
</feature>
<comment type="caution">
    <text evidence="2">The sequence shown here is derived from an EMBL/GenBank/DDBJ whole genome shotgun (WGS) entry which is preliminary data.</text>
</comment>
<dbReference type="EMBL" id="JADBGI010000040">
    <property type="protein sequence ID" value="MBE3002311.1"/>
    <property type="molecule type" value="Genomic_DNA"/>
</dbReference>
<protein>
    <recommendedName>
        <fullName evidence="4">ABC-2 type transport system permease protein</fullName>
    </recommendedName>
</protein>
<name>A0ABR9PER7_9ACTN</name>
<keyword evidence="3" id="KW-1185">Reference proteome</keyword>
<proteinExistence type="predicted"/>
<gene>
    <name evidence="2" type="ORF">IDM40_26950</name>
</gene>
<evidence type="ECO:0008006" key="4">
    <source>
        <dbReference type="Google" id="ProtNLM"/>
    </source>
</evidence>
<sequence>MRTDRTTSTHDRRTDGPGTGAVAWAALRAETGRLLTLPWTWLVLAAAFTLVTTAAVFADAEIGVAGAGAREAAVLPDTFGLTWSIQVLVVLAAVTAGADLRAGELVNGLICVPDRRILVMARTAVLVGAAVAAGVPLLAVDRWIRHTVSEAGVPGGAELLSTAAGYLLSAAVFVLLATTLAHLLRHAMAALAILLLMPILLVPLLGRLFPRASEVLPHNASAAAFTGSGQDGLDLTTGQGFALLLGWALVLIAVHTLVFVRRDH</sequence>
<keyword evidence="1" id="KW-0812">Transmembrane</keyword>
<evidence type="ECO:0000313" key="3">
    <source>
        <dbReference type="Proteomes" id="UP000806528"/>
    </source>
</evidence>
<feature type="transmembrane region" description="Helical" evidence="1">
    <location>
        <begin position="119"/>
        <end position="139"/>
    </location>
</feature>
<feature type="transmembrane region" description="Helical" evidence="1">
    <location>
        <begin position="78"/>
        <end position="98"/>
    </location>
</feature>
<feature type="transmembrane region" description="Helical" evidence="1">
    <location>
        <begin position="37"/>
        <end position="58"/>
    </location>
</feature>
<feature type="transmembrane region" description="Helical" evidence="1">
    <location>
        <begin position="241"/>
        <end position="260"/>
    </location>
</feature>
<feature type="transmembrane region" description="Helical" evidence="1">
    <location>
        <begin position="188"/>
        <end position="209"/>
    </location>
</feature>
<evidence type="ECO:0000256" key="1">
    <source>
        <dbReference type="SAM" id="Phobius"/>
    </source>
</evidence>
<reference evidence="2 3" key="1">
    <citation type="submission" date="2020-09" db="EMBL/GenBank/DDBJ databases">
        <title>Diversity and distribution of actinomycetes associated with coral in the coast of Hainan.</title>
        <authorList>
            <person name="Li F."/>
        </authorList>
    </citation>
    <scope>NUCLEOTIDE SEQUENCE [LARGE SCALE GENOMIC DNA]</scope>
    <source>
        <strain evidence="2 3">HNM0947</strain>
    </source>
</reference>
<dbReference type="Proteomes" id="UP000806528">
    <property type="component" value="Unassembled WGS sequence"/>
</dbReference>
<organism evidence="2 3">
    <name type="scientific">Nocardiopsis coralli</name>
    <dbReference type="NCBI Taxonomy" id="2772213"/>
    <lineage>
        <taxon>Bacteria</taxon>
        <taxon>Bacillati</taxon>
        <taxon>Actinomycetota</taxon>
        <taxon>Actinomycetes</taxon>
        <taxon>Streptosporangiales</taxon>
        <taxon>Nocardiopsidaceae</taxon>
        <taxon>Nocardiopsis</taxon>
    </lineage>
</organism>
<accession>A0ABR9PER7</accession>